<evidence type="ECO:0000313" key="2">
    <source>
        <dbReference type="Proteomes" id="UP000636709"/>
    </source>
</evidence>
<dbReference type="Proteomes" id="UP000636709">
    <property type="component" value="Unassembled WGS sequence"/>
</dbReference>
<accession>A0A835FBA3</accession>
<comment type="caution">
    <text evidence="1">The sequence shown here is derived from an EMBL/GenBank/DDBJ whole genome shotgun (WGS) entry which is preliminary data.</text>
</comment>
<dbReference type="EMBL" id="JACEFO010001597">
    <property type="protein sequence ID" value="KAF8733854.1"/>
    <property type="molecule type" value="Genomic_DNA"/>
</dbReference>
<gene>
    <name evidence="1" type="ORF">HU200_014704</name>
</gene>
<evidence type="ECO:0000313" key="1">
    <source>
        <dbReference type="EMBL" id="KAF8733854.1"/>
    </source>
</evidence>
<name>A0A835FBA3_9POAL</name>
<proteinExistence type="predicted"/>
<protein>
    <submittedName>
        <fullName evidence="1">Uncharacterized protein</fullName>
    </submittedName>
</protein>
<sequence>MDHGPKLVGRHTIQTNTLSLPSARARPRRRATNFKSWRKRHGARRLPDRIRRLLLLRPRCAARPHPQSQVNPRKIQILPGFATPIPPSAPARRLVDRSAPRLLACAVHAELLASWVLALLHAPLLLSDLFLSERCLAARLRSEI</sequence>
<dbReference type="AlphaFoldDB" id="A0A835FBA3"/>
<reference evidence="1" key="1">
    <citation type="submission" date="2020-07" db="EMBL/GenBank/DDBJ databases">
        <title>Genome sequence and genetic diversity analysis of an under-domesticated orphan crop, white fonio (Digitaria exilis).</title>
        <authorList>
            <person name="Bennetzen J.L."/>
            <person name="Chen S."/>
            <person name="Ma X."/>
            <person name="Wang X."/>
            <person name="Yssel A.E.J."/>
            <person name="Chaluvadi S.R."/>
            <person name="Johnson M."/>
            <person name="Gangashetty P."/>
            <person name="Hamidou F."/>
            <person name="Sanogo M.D."/>
            <person name="Zwaenepoel A."/>
            <person name="Wallace J."/>
            <person name="Van De Peer Y."/>
            <person name="Van Deynze A."/>
        </authorList>
    </citation>
    <scope>NUCLEOTIDE SEQUENCE</scope>
    <source>
        <tissue evidence="1">Leaves</tissue>
    </source>
</reference>
<organism evidence="1 2">
    <name type="scientific">Digitaria exilis</name>
    <dbReference type="NCBI Taxonomy" id="1010633"/>
    <lineage>
        <taxon>Eukaryota</taxon>
        <taxon>Viridiplantae</taxon>
        <taxon>Streptophyta</taxon>
        <taxon>Embryophyta</taxon>
        <taxon>Tracheophyta</taxon>
        <taxon>Spermatophyta</taxon>
        <taxon>Magnoliopsida</taxon>
        <taxon>Liliopsida</taxon>
        <taxon>Poales</taxon>
        <taxon>Poaceae</taxon>
        <taxon>PACMAD clade</taxon>
        <taxon>Panicoideae</taxon>
        <taxon>Panicodae</taxon>
        <taxon>Paniceae</taxon>
        <taxon>Anthephorinae</taxon>
        <taxon>Digitaria</taxon>
    </lineage>
</organism>
<keyword evidence="2" id="KW-1185">Reference proteome</keyword>